<dbReference type="HOGENOM" id="CLU_1700197_0_0_2"/>
<organism evidence="1 2">
    <name type="scientific">Candidatus Methanoplasma termitum</name>
    <dbReference type="NCBI Taxonomy" id="1577791"/>
    <lineage>
        <taxon>Archaea</taxon>
        <taxon>Methanobacteriati</taxon>
        <taxon>Thermoplasmatota</taxon>
        <taxon>Thermoplasmata</taxon>
        <taxon>Methanomassiliicoccales</taxon>
        <taxon>Methanomassiliicoccaceae</taxon>
        <taxon>Candidatus Methanoplasma</taxon>
    </lineage>
</organism>
<reference evidence="1 2" key="1">
    <citation type="journal article" date="2014" name="Appl. Environ. Microbiol.">
        <title>Comparative Genome Analysis of 'Candidatus Methanoplasma termitum' Indicates a New Mode of Energy Metabolism in the Seventh Order of Methanogens.</title>
        <authorList>
            <person name="Lang K."/>
            <person name="Schuldes J."/>
            <person name="Klingl A."/>
            <person name="Poehlein A."/>
            <person name="Daniel R."/>
            <person name="Brune A."/>
        </authorList>
    </citation>
    <scope>NUCLEOTIDE SEQUENCE [LARGE SCALE GENOMIC DNA]</scope>
    <source>
        <strain evidence="2">Mpt1</strain>
    </source>
</reference>
<dbReference type="GeneID" id="24817822"/>
<name>A0A0A7LEW3_9ARCH</name>
<dbReference type="SUPFAM" id="SSF48452">
    <property type="entry name" value="TPR-like"/>
    <property type="match status" value="1"/>
</dbReference>
<evidence type="ECO:0000313" key="2">
    <source>
        <dbReference type="Proteomes" id="UP000030787"/>
    </source>
</evidence>
<dbReference type="Proteomes" id="UP000030787">
    <property type="component" value="Chromosome"/>
</dbReference>
<dbReference type="STRING" id="1577791.Mpt1_c01480"/>
<protein>
    <recommendedName>
        <fullName evidence="3">Tetratricopeptide repeat protein</fullName>
    </recommendedName>
</protein>
<dbReference type="EMBL" id="CP010070">
    <property type="protein sequence ID" value="AIZ56051.1"/>
    <property type="molecule type" value="Genomic_DNA"/>
</dbReference>
<evidence type="ECO:0008006" key="3">
    <source>
        <dbReference type="Google" id="ProtNLM"/>
    </source>
</evidence>
<dbReference type="KEGG" id="mear:Mpt1_c01480"/>
<keyword evidence="2" id="KW-1185">Reference proteome</keyword>
<proteinExistence type="predicted"/>
<dbReference type="InterPro" id="IPR011990">
    <property type="entry name" value="TPR-like_helical_dom_sf"/>
</dbReference>
<accession>A0A0A7LEW3</accession>
<dbReference type="RefSeq" id="WP_048111352.1">
    <property type="nucleotide sequence ID" value="NZ_CP010070.1"/>
</dbReference>
<sequence>MDEKLLIITDGLKGLNNSAIEMIIKGEYAEAERMFETIENTSRLFGYEGGIGMARLSLANVSILKGDVFEALAHIEVAECCNLTGNDGETVCSLHKKIALMALEVGIRMENSGELRDALDLFERIHPYLNEKRAVAVKEEILNLKEYLDGGGEP</sequence>
<dbReference type="OrthoDB" id="385301at2157"/>
<gene>
    <name evidence="1" type="ORF">Mpt1_c01480</name>
</gene>
<evidence type="ECO:0000313" key="1">
    <source>
        <dbReference type="EMBL" id="AIZ56051.1"/>
    </source>
</evidence>
<dbReference type="AlphaFoldDB" id="A0A0A7LEW3"/>